<evidence type="ECO:0000259" key="3">
    <source>
        <dbReference type="Pfam" id="PF07894"/>
    </source>
</evidence>
<dbReference type="Gene3D" id="3.30.870.10">
    <property type="entry name" value="Endonuclease Chain A"/>
    <property type="match status" value="1"/>
</dbReference>
<dbReference type="SUPFAM" id="SSF56024">
    <property type="entry name" value="Phospholipase D/nuclease"/>
    <property type="match status" value="1"/>
</dbReference>
<dbReference type="GO" id="GO:0005829">
    <property type="term" value="C:cytosol"/>
    <property type="evidence" value="ECO:0007669"/>
    <property type="project" value="TreeGrafter"/>
</dbReference>
<dbReference type="Proteomes" id="UP001333110">
    <property type="component" value="Unassembled WGS sequence"/>
</dbReference>
<dbReference type="GO" id="GO:0032006">
    <property type="term" value="P:regulation of TOR signaling"/>
    <property type="evidence" value="ECO:0007669"/>
    <property type="project" value="TreeGrafter"/>
</dbReference>
<dbReference type="GO" id="GO:1902808">
    <property type="term" value="P:positive regulation of cell cycle G1/S phase transition"/>
    <property type="evidence" value="ECO:0007669"/>
    <property type="project" value="TreeGrafter"/>
</dbReference>
<protein>
    <recommendedName>
        <fullName evidence="3">Scaffolding anchor of CK1 domain-containing protein</fullName>
    </recommendedName>
</protein>
<sequence>MANASQCLEEGAGRWPPRPPGPYSEAQRLALEELVAGGPEALRAFLRREQLPPFLSEPEVQAIARGALPPAAAPEPAGEPSLGASLDASSLTYFPERSDLEPPALELGWPGFARGAFRGLTRVEAHFQPGCGESIYGCKEAVRRQIRSARQRVSEPGQKSATVSVSVSFTWHEARPRGSRTPAERRKPREEDELVKTQRPVIALVMDSFTDIDIFGDLQDAYNNRKVPVYILLDQDFLPHFLEMCKNLGVCPEQESLMRVRTLTGNTYYMRSGAKIVGKVHEKFMLIDGIRVTTGSYRQVLGFTWSDGKLNSSNLLLLSGQVVEHFDLQFRILYAQSMPISPKWLSSHRNSGILDHLANRTESPEEYTVEGNLRAEFARLSSTPKKLLKELDLAEDTSGGRPCNLGHSCLCEEEWFSDQVAIVGQKSASTQTGPWEEKPVVTACNAATQTRAVTAETGTQTSVTARMTGTQTSVLLKTAVTQTKEDEYTETPLLHRKLSKEGSSLSGKAVSSSSLRSLSSSSSQCSLASSTASLSSLRSFEYSSSHRAEYFQKLHKERQFHYSTIRSKLSHMVDILSRRGRVPENYMTQYTGKCNLKQRRDISASLRSLRDVSLFSLNK</sequence>
<evidence type="ECO:0000313" key="5">
    <source>
        <dbReference type="Proteomes" id="UP001333110"/>
    </source>
</evidence>
<evidence type="ECO:0000256" key="2">
    <source>
        <dbReference type="SAM" id="MobiDB-lite"/>
    </source>
</evidence>
<comment type="caution">
    <text evidence="4">The sequence shown here is derived from an EMBL/GenBank/DDBJ whole genome shotgun (WGS) entry which is preliminary data.</text>
</comment>
<dbReference type="PANTHER" id="PTHR16181">
    <property type="entry name" value="PROTEIN FAM83A-RELATED"/>
    <property type="match status" value="1"/>
</dbReference>
<feature type="region of interest" description="Disordered" evidence="2">
    <location>
        <begin position="1"/>
        <end position="26"/>
    </location>
</feature>
<dbReference type="Pfam" id="PF07894">
    <property type="entry name" value="SACK1"/>
    <property type="match status" value="2"/>
</dbReference>
<gene>
    <name evidence="4" type="ORF">QYF61_020393</name>
</gene>
<dbReference type="GO" id="GO:1902480">
    <property type="term" value="P:protein localization to mitotic spindle"/>
    <property type="evidence" value="ECO:0007669"/>
    <property type="project" value="TreeGrafter"/>
</dbReference>
<evidence type="ECO:0000313" key="4">
    <source>
        <dbReference type="EMBL" id="KAK4812773.1"/>
    </source>
</evidence>
<dbReference type="GO" id="GO:0007165">
    <property type="term" value="P:signal transduction"/>
    <property type="evidence" value="ECO:0007669"/>
    <property type="project" value="TreeGrafter"/>
</dbReference>
<dbReference type="PANTHER" id="PTHR16181:SF29">
    <property type="entry name" value="PROTEIN FAM83A-RELATED"/>
    <property type="match status" value="1"/>
</dbReference>
<dbReference type="GO" id="GO:0019901">
    <property type="term" value="F:protein kinase binding"/>
    <property type="evidence" value="ECO:0007669"/>
    <property type="project" value="TreeGrafter"/>
</dbReference>
<dbReference type="GO" id="GO:0097431">
    <property type="term" value="C:mitotic spindle pole"/>
    <property type="evidence" value="ECO:0007669"/>
    <property type="project" value="TreeGrafter"/>
</dbReference>
<feature type="domain" description="Scaffolding anchor of CK1" evidence="3">
    <location>
        <begin position="194"/>
        <end position="338"/>
    </location>
</feature>
<keyword evidence="5" id="KW-1185">Reference proteome</keyword>
<dbReference type="InterPro" id="IPR050944">
    <property type="entry name" value="FAM83"/>
</dbReference>
<dbReference type="AlphaFoldDB" id="A0AAN7MMM0"/>
<evidence type="ECO:0000256" key="1">
    <source>
        <dbReference type="ARBA" id="ARBA00006937"/>
    </source>
</evidence>
<feature type="region of interest" description="Disordered" evidence="2">
    <location>
        <begin position="172"/>
        <end position="192"/>
    </location>
</feature>
<name>A0AAN7MMM0_MYCAM</name>
<accession>A0AAN7MMM0</accession>
<dbReference type="InterPro" id="IPR012461">
    <property type="entry name" value="SACK1"/>
</dbReference>
<feature type="domain" description="Scaffolding anchor of CK1" evidence="3">
    <location>
        <begin position="22"/>
        <end position="151"/>
    </location>
</feature>
<dbReference type="GO" id="GO:0070372">
    <property type="term" value="P:regulation of ERK1 and ERK2 cascade"/>
    <property type="evidence" value="ECO:0007669"/>
    <property type="project" value="TreeGrafter"/>
</dbReference>
<organism evidence="4 5">
    <name type="scientific">Mycteria americana</name>
    <name type="common">Wood stork</name>
    <dbReference type="NCBI Taxonomy" id="33587"/>
    <lineage>
        <taxon>Eukaryota</taxon>
        <taxon>Metazoa</taxon>
        <taxon>Chordata</taxon>
        <taxon>Craniata</taxon>
        <taxon>Vertebrata</taxon>
        <taxon>Euteleostomi</taxon>
        <taxon>Archelosauria</taxon>
        <taxon>Archosauria</taxon>
        <taxon>Dinosauria</taxon>
        <taxon>Saurischia</taxon>
        <taxon>Theropoda</taxon>
        <taxon>Coelurosauria</taxon>
        <taxon>Aves</taxon>
        <taxon>Neognathae</taxon>
        <taxon>Neoaves</taxon>
        <taxon>Aequornithes</taxon>
        <taxon>Ciconiiformes</taxon>
        <taxon>Ciconiidae</taxon>
        <taxon>Mycteria</taxon>
    </lineage>
</organism>
<reference evidence="4 5" key="1">
    <citation type="journal article" date="2023" name="J. Hered.">
        <title>Chromosome-level genome of the wood stork (Mycteria americana) provides insight into avian chromosome evolution.</title>
        <authorList>
            <person name="Flamio R. Jr."/>
            <person name="Ramstad K.M."/>
        </authorList>
    </citation>
    <scope>NUCLEOTIDE SEQUENCE [LARGE SCALE GENOMIC DNA]</scope>
    <source>
        <strain evidence="4">JAX WOST 10</strain>
    </source>
</reference>
<proteinExistence type="inferred from homology"/>
<dbReference type="EMBL" id="JAUNZN010000014">
    <property type="protein sequence ID" value="KAK4812773.1"/>
    <property type="molecule type" value="Genomic_DNA"/>
</dbReference>
<comment type="similarity">
    <text evidence="1">Belongs to the FAM83 family.</text>
</comment>